<accession>A0A1T4T1A5</accession>
<dbReference type="SMART" id="SM00882">
    <property type="entry name" value="CoA_trans"/>
    <property type="match status" value="1"/>
</dbReference>
<proteinExistence type="predicted"/>
<dbReference type="SUPFAM" id="SSF100950">
    <property type="entry name" value="NagB/RpiA/CoA transferase-like"/>
    <property type="match status" value="1"/>
</dbReference>
<dbReference type="Proteomes" id="UP000190092">
    <property type="component" value="Unassembled WGS sequence"/>
</dbReference>
<keyword evidence="1" id="KW-0808">Transferase</keyword>
<keyword evidence="2" id="KW-1185">Reference proteome</keyword>
<dbReference type="Gene3D" id="3.40.1080.10">
    <property type="entry name" value="Glutaconate Coenzyme A-transferase"/>
    <property type="match status" value="1"/>
</dbReference>
<evidence type="ECO:0000313" key="1">
    <source>
        <dbReference type="EMBL" id="SKA34149.1"/>
    </source>
</evidence>
<dbReference type="GO" id="GO:0008410">
    <property type="term" value="F:CoA-transferase activity"/>
    <property type="evidence" value="ECO:0007669"/>
    <property type="project" value="InterPro"/>
</dbReference>
<organism evidence="1 2">
    <name type="scientific">Enhydrobacter aerosaccus</name>
    <dbReference type="NCBI Taxonomy" id="225324"/>
    <lineage>
        <taxon>Bacteria</taxon>
        <taxon>Pseudomonadati</taxon>
        <taxon>Pseudomonadota</taxon>
        <taxon>Alphaproteobacteria</taxon>
        <taxon>Hyphomicrobiales</taxon>
        <taxon>Enhydrobacter</taxon>
    </lineage>
</organism>
<dbReference type="STRING" id="225324.SAMN02745126_05486"/>
<gene>
    <name evidence="1" type="ORF">SAMN02745126_05486</name>
</gene>
<dbReference type="AlphaFoldDB" id="A0A1T4T1A5"/>
<dbReference type="EMBL" id="FUWJ01000011">
    <property type="protein sequence ID" value="SKA34149.1"/>
    <property type="molecule type" value="Genomic_DNA"/>
</dbReference>
<dbReference type="PANTHER" id="PTHR43293:SF3">
    <property type="entry name" value="CHOLESTEROL RING-CLEAVING HYDROLASE IPDB SUBUNIT"/>
    <property type="match status" value="1"/>
</dbReference>
<evidence type="ECO:0000313" key="2">
    <source>
        <dbReference type="Proteomes" id="UP000190092"/>
    </source>
</evidence>
<dbReference type="InterPro" id="IPR004165">
    <property type="entry name" value="CoA_trans_fam_I"/>
</dbReference>
<dbReference type="Pfam" id="PF01144">
    <property type="entry name" value="CoA_trans"/>
    <property type="match status" value="1"/>
</dbReference>
<dbReference type="PANTHER" id="PTHR43293">
    <property type="entry name" value="ACETATE COA-TRANSFERASE YDIF"/>
    <property type="match status" value="1"/>
</dbReference>
<dbReference type="InterPro" id="IPR037171">
    <property type="entry name" value="NagB/RpiA_transferase-like"/>
</dbReference>
<reference evidence="2" key="1">
    <citation type="submission" date="2017-02" db="EMBL/GenBank/DDBJ databases">
        <authorList>
            <person name="Varghese N."/>
            <person name="Submissions S."/>
        </authorList>
    </citation>
    <scope>NUCLEOTIDE SEQUENCE [LARGE SCALE GENOMIC DNA]</scope>
    <source>
        <strain evidence="2">ATCC 27094</strain>
    </source>
</reference>
<protein>
    <submittedName>
        <fullName evidence="1">Glutaconate CoA-transferase subunit A</fullName>
    </submittedName>
</protein>
<dbReference type="RefSeq" id="WP_085937212.1">
    <property type="nucleotide sequence ID" value="NZ_FUWJ01000011.1"/>
</dbReference>
<name>A0A1T4T1A5_9HYPH</name>
<sequence>MTSSRKIVSLDTALSAVQDGMTLGIGGWIFHGQPMALVRGLIRKGVRDLTLVPSPGSVAPDILIGAGCAKATACVFISFEHLGLAPNFRRAAQAGHVKVMEMDGPGIAGGLRAGACDLPYGLIPDLGTDLPRVNPEGYRRARIQEGGRPLLEVPAIKPDVVFLHGQQADEEGNIQYFGAAYFDLLMAQAARHVICSVDRIVPSSTVRQSARLTKIPSAFVDAVVVAPYGAHPGASSGLYEQDEAHLKAYVTASRDQKSFDGYLAEHVHGANGEQTYLDHIGAGTLASLSSGTSKP</sequence>
<dbReference type="OrthoDB" id="9777193at2"/>